<dbReference type="PANTHER" id="PTHR30349">
    <property type="entry name" value="PHAGE INTEGRASE-RELATED"/>
    <property type="match status" value="1"/>
</dbReference>
<feature type="domain" description="Tyr recombinase" evidence="4">
    <location>
        <begin position="163"/>
        <end position="368"/>
    </location>
</feature>
<dbReference type="CDD" id="cd01189">
    <property type="entry name" value="INT_ICEBs1_C_like"/>
    <property type="match status" value="1"/>
</dbReference>
<dbReference type="SUPFAM" id="SSF56349">
    <property type="entry name" value="DNA breaking-rejoining enzymes"/>
    <property type="match status" value="1"/>
</dbReference>
<sequence>MASFEKRGTTWRYVFYATVDGKRKKIQKGSFKTKAEARKHASELEAYYNRGFSLDNTVVFHEYFYNWITVNKENKVSHKQFMKYEKMHEYLKAAFPYDLLKDITKPTYQKFLNEYAATHSTDSVRKLNAAVRNVMDDAIHDGLILKNPTYKAVTVGGKESKAANLKYLEYEQYKALKLYLEGMDTLPAHFLLLTLVTGARFSEIQQLKVSDFNFLHNKLHLPGTKTDTSDRTISVDRSTMQRMKHFIDNRPTHITGHVFSHYGTLVSNNTINGTLAAACKELKAISESKVEASGELKKYIDDLKKENKPFKFDKVVTCHALRHTHCSVLIAEGISIHYISKRLGHKNIGVTMSVYSHLLEQSFEKEEEKAIKFLESI</sequence>
<proteinExistence type="inferred from homology"/>
<accession>A0ABQ6RBC5</accession>
<keyword evidence="3" id="KW-0233">DNA recombination</keyword>
<comment type="caution">
    <text evidence="5">The sequence shown here is derived from an EMBL/GenBank/DDBJ whole genome shotgun (WGS) entry which is preliminary data.</text>
</comment>
<dbReference type="Proteomes" id="UP000295735">
    <property type="component" value="Unassembled WGS sequence"/>
</dbReference>
<evidence type="ECO:0000256" key="1">
    <source>
        <dbReference type="ARBA" id="ARBA00008857"/>
    </source>
</evidence>
<keyword evidence="2" id="KW-0238">DNA-binding</keyword>
<dbReference type="Gene3D" id="1.10.443.10">
    <property type="entry name" value="Intergrase catalytic core"/>
    <property type="match status" value="1"/>
</dbReference>
<dbReference type="InterPro" id="IPR010998">
    <property type="entry name" value="Integrase_recombinase_N"/>
</dbReference>
<dbReference type="InterPro" id="IPR011010">
    <property type="entry name" value="DNA_brk_join_enz"/>
</dbReference>
<dbReference type="InterPro" id="IPR028259">
    <property type="entry name" value="AP2-like_int_N"/>
</dbReference>
<evidence type="ECO:0000256" key="2">
    <source>
        <dbReference type="ARBA" id="ARBA00023125"/>
    </source>
</evidence>
<dbReference type="EMBL" id="SCWC02000001">
    <property type="protein sequence ID" value="KAA1042473.1"/>
    <property type="molecule type" value="Genomic_DNA"/>
</dbReference>
<dbReference type="InterPro" id="IPR050090">
    <property type="entry name" value="Tyrosine_recombinase_XerCD"/>
</dbReference>
<reference evidence="5 6" key="1">
    <citation type="submission" date="2019-09" db="EMBL/GenBank/DDBJ databases">
        <authorList>
            <person name="Mazhar S."/>
            <person name="Altermann E."/>
            <person name="Hill C."/>
            <person name="Mcauliffe O."/>
        </authorList>
    </citation>
    <scope>NUCLEOTIDE SEQUENCE [LARGE SCALE GENOMIC DNA]</scope>
    <source>
        <strain evidence="5 6">ATCC 51831</strain>
    </source>
</reference>
<dbReference type="PROSITE" id="PS51898">
    <property type="entry name" value="TYR_RECOMBINASE"/>
    <property type="match status" value="1"/>
</dbReference>
<dbReference type="InterPro" id="IPR002104">
    <property type="entry name" value="Integrase_catalytic"/>
</dbReference>
<dbReference type="InterPro" id="IPR013762">
    <property type="entry name" value="Integrase-like_cat_sf"/>
</dbReference>
<dbReference type="Pfam" id="PF14657">
    <property type="entry name" value="Arm-DNA-bind_4"/>
    <property type="match status" value="1"/>
</dbReference>
<comment type="similarity">
    <text evidence="1">Belongs to the 'phage' integrase family.</text>
</comment>
<gene>
    <name evidence="5" type="ORF">ERX35_000915</name>
</gene>
<dbReference type="RefSeq" id="WP_149458025.1">
    <property type="nucleotide sequence ID" value="NZ_SCWC02000001.1"/>
</dbReference>
<dbReference type="PANTHER" id="PTHR30349:SF64">
    <property type="entry name" value="PROPHAGE INTEGRASE INTD-RELATED"/>
    <property type="match status" value="1"/>
</dbReference>
<dbReference type="Gene3D" id="1.10.150.130">
    <property type="match status" value="1"/>
</dbReference>
<protein>
    <submittedName>
        <fullName evidence="5">Site-specific integrase</fullName>
    </submittedName>
</protein>
<evidence type="ECO:0000259" key="4">
    <source>
        <dbReference type="PROSITE" id="PS51898"/>
    </source>
</evidence>
<organism evidence="5 6">
    <name type="scientific">Macrococcus equipercicus</name>
    <dbReference type="NCBI Taxonomy" id="69967"/>
    <lineage>
        <taxon>Bacteria</taxon>
        <taxon>Bacillati</taxon>
        <taxon>Bacillota</taxon>
        <taxon>Bacilli</taxon>
        <taxon>Bacillales</taxon>
        <taxon>Staphylococcaceae</taxon>
        <taxon>Macrococcus</taxon>
    </lineage>
</organism>
<keyword evidence="6" id="KW-1185">Reference proteome</keyword>
<evidence type="ECO:0000313" key="6">
    <source>
        <dbReference type="Proteomes" id="UP000295735"/>
    </source>
</evidence>
<evidence type="ECO:0000313" key="5">
    <source>
        <dbReference type="EMBL" id="KAA1042473.1"/>
    </source>
</evidence>
<evidence type="ECO:0000256" key="3">
    <source>
        <dbReference type="ARBA" id="ARBA00023172"/>
    </source>
</evidence>
<name>A0ABQ6RBC5_9STAP</name>
<dbReference type="Pfam" id="PF00589">
    <property type="entry name" value="Phage_integrase"/>
    <property type="match status" value="1"/>
</dbReference>